<comment type="subcellular location">
    <subcellularLocation>
        <location evidence="2">Chromosome</location>
        <location evidence="2">Telomere</location>
    </subcellularLocation>
    <subcellularLocation>
        <location evidence="1">Nucleus</location>
    </subcellularLocation>
</comment>
<feature type="compositionally biased region" description="Acidic residues" evidence="14">
    <location>
        <begin position="124"/>
        <end position="140"/>
    </location>
</feature>
<comment type="subunit">
    <text evidence="4">Component of the EKC/KEOPS complex composed of at least BUD32, CGI121, GON7, KAE1 and PCC1; the whole complex dimerizes.</text>
</comment>
<keyword evidence="8" id="KW-0779">Telomere</keyword>
<evidence type="ECO:0000256" key="5">
    <source>
        <dbReference type="ARBA" id="ARBA00019746"/>
    </source>
</evidence>
<dbReference type="EMBL" id="KN846956">
    <property type="protein sequence ID" value="KIW72698.1"/>
    <property type="molecule type" value="Genomic_DNA"/>
</dbReference>
<evidence type="ECO:0000256" key="12">
    <source>
        <dbReference type="ARBA" id="ARBA00023242"/>
    </source>
</evidence>
<evidence type="ECO:0000256" key="9">
    <source>
        <dbReference type="ARBA" id="ARBA00023015"/>
    </source>
</evidence>
<evidence type="ECO:0000256" key="3">
    <source>
        <dbReference type="ARBA" id="ARBA00008529"/>
    </source>
</evidence>
<dbReference type="InterPro" id="IPR014849">
    <property type="entry name" value="EKC/KEOPS_Gon7"/>
</dbReference>
<organism evidence="15 16">
    <name type="scientific">Phialophora macrospora</name>
    <dbReference type="NCBI Taxonomy" id="1851006"/>
    <lineage>
        <taxon>Eukaryota</taxon>
        <taxon>Fungi</taxon>
        <taxon>Dikarya</taxon>
        <taxon>Ascomycota</taxon>
        <taxon>Pezizomycotina</taxon>
        <taxon>Eurotiomycetes</taxon>
        <taxon>Chaetothyriomycetidae</taxon>
        <taxon>Chaetothyriales</taxon>
        <taxon>Herpotrichiellaceae</taxon>
        <taxon>Phialophora</taxon>
    </lineage>
</organism>
<evidence type="ECO:0000256" key="7">
    <source>
        <dbReference type="ARBA" id="ARBA00022694"/>
    </source>
</evidence>
<gene>
    <name evidence="15" type="ORF">PV04_00875</name>
</gene>
<keyword evidence="11" id="KW-0804">Transcription</keyword>
<name>A0A0D2FW54_9EURO</name>
<keyword evidence="9" id="KW-0805">Transcription regulation</keyword>
<evidence type="ECO:0000256" key="11">
    <source>
        <dbReference type="ARBA" id="ARBA00023163"/>
    </source>
</evidence>
<evidence type="ECO:0000313" key="16">
    <source>
        <dbReference type="Proteomes" id="UP000054266"/>
    </source>
</evidence>
<evidence type="ECO:0000256" key="10">
    <source>
        <dbReference type="ARBA" id="ARBA00023159"/>
    </source>
</evidence>
<dbReference type="Proteomes" id="UP000054266">
    <property type="component" value="Unassembled WGS sequence"/>
</dbReference>
<protein>
    <recommendedName>
        <fullName evidence="5">EKC/KEOPS complex subunit GON7</fullName>
    </recommendedName>
</protein>
<keyword evidence="12" id="KW-0539">Nucleus</keyword>
<comment type="function">
    <text evidence="13">Component of the EKC/KEOPS complex that is required for the formation of a threonylcarbamoyl group on adenosine at position 37 (t(6)A37) in tRNAs that read codons beginning with adenine. The complex is probably involved in the transfer of the threonylcarbamoyl moiety of threonylcarbamoyl-AMP (TC-AMP) to the N6 group of A37. GON7 likely plays a supporting role to the catalytic subunit KAE1 in the complex. The EKC/KEOPS complex also promotes both telomere uncapping and telomere elongation. The complex is required for efficient recruitment of transcriptional coactivators.</text>
</comment>
<keyword evidence="16" id="KW-1185">Reference proteome</keyword>
<dbReference type="GO" id="GO:0000781">
    <property type="term" value="C:chromosome, telomeric region"/>
    <property type="evidence" value="ECO:0007669"/>
    <property type="project" value="UniProtKB-SubCell"/>
</dbReference>
<dbReference type="AlphaFoldDB" id="A0A0D2FW54"/>
<dbReference type="HOGENOM" id="CLU_146833_2_1_1"/>
<reference evidence="15 16" key="1">
    <citation type="submission" date="2015-01" db="EMBL/GenBank/DDBJ databases">
        <title>The Genome Sequence of Capronia semiimmersa CBS27337.</title>
        <authorList>
            <consortium name="The Broad Institute Genomics Platform"/>
            <person name="Cuomo C."/>
            <person name="de Hoog S."/>
            <person name="Gorbushina A."/>
            <person name="Stielow B."/>
            <person name="Teixiera M."/>
            <person name="Abouelleil A."/>
            <person name="Chapman S.B."/>
            <person name="Priest M."/>
            <person name="Young S.K."/>
            <person name="Wortman J."/>
            <person name="Nusbaum C."/>
            <person name="Birren B."/>
        </authorList>
    </citation>
    <scope>NUCLEOTIDE SEQUENCE [LARGE SCALE GENOMIC DNA]</scope>
    <source>
        <strain evidence="15 16">CBS 27337</strain>
    </source>
</reference>
<keyword evidence="6" id="KW-0158">Chromosome</keyword>
<feature type="region of interest" description="Disordered" evidence="14">
    <location>
        <begin position="29"/>
        <end position="55"/>
    </location>
</feature>
<feature type="compositionally biased region" description="Polar residues" evidence="14">
    <location>
        <begin position="29"/>
        <end position="52"/>
    </location>
</feature>
<accession>A0A0D2FW54</accession>
<proteinExistence type="inferred from homology"/>
<evidence type="ECO:0000256" key="1">
    <source>
        <dbReference type="ARBA" id="ARBA00004123"/>
    </source>
</evidence>
<evidence type="ECO:0000313" key="15">
    <source>
        <dbReference type="EMBL" id="KIW72698.1"/>
    </source>
</evidence>
<dbReference type="GO" id="GO:0008033">
    <property type="term" value="P:tRNA processing"/>
    <property type="evidence" value="ECO:0007669"/>
    <property type="project" value="UniProtKB-KW"/>
</dbReference>
<keyword evidence="10" id="KW-0010">Activator</keyword>
<sequence>MRFLPASPLSSLDSRFTIRLNFSLPNSTSLSYSNMTDTKESPSASLSATYDSPSGHRDFTYTVSTPQVKNDGSVDIEAKTTYLSELRVSTRKLQEDINKFLTEKMEEDKKVAGPNGASRQESKDELEEENYGEEDAEDDT</sequence>
<dbReference type="Pfam" id="PF08738">
    <property type="entry name" value="Gon7"/>
    <property type="match status" value="1"/>
</dbReference>
<evidence type="ECO:0000256" key="6">
    <source>
        <dbReference type="ARBA" id="ARBA00022454"/>
    </source>
</evidence>
<evidence type="ECO:0000256" key="4">
    <source>
        <dbReference type="ARBA" id="ARBA00011534"/>
    </source>
</evidence>
<evidence type="ECO:0000256" key="8">
    <source>
        <dbReference type="ARBA" id="ARBA00022895"/>
    </source>
</evidence>
<dbReference type="GO" id="GO:0005634">
    <property type="term" value="C:nucleus"/>
    <property type="evidence" value="ECO:0007669"/>
    <property type="project" value="UniProtKB-SubCell"/>
</dbReference>
<evidence type="ECO:0000256" key="13">
    <source>
        <dbReference type="ARBA" id="ARBA00025393"/>
    </source>
</evidence>
<evidence type="ECO:0000256" key="14">
    <source>
        <dbReference type="SAM" id="MobiDB-lite"/>
    </source>
</evidence>
<evidence type="ECO:0000256" key="2">
    <source>
        <dbReference type="ARBA" id="ARBA00004574"/>
    </source>
</evidence>
<comment type="similarity">
    <text evidence="3">Belongs to the GON7 family.</text>
</comment>
<feature type="region of interest" description="Disordered" evidence="14">
    <location>
        <begin position="105"/>
        <end position="140"/>
    </location>
</feature>
<keyword evidence="7" id="KW-0819">tRNA processing</keyword>